<proteinExistence type="predicted"/>
<evidence type="ECO:0000256" key="1">
    <source>
        <dbReference type="SAM" id="Coils"/>
    </source>
</evidence>
<keyword evidence="2" id="KW-0472">Membrane</keyword>
<dbReference type="RefSeq" id="WP_132535625.1">
    <property type="nucleotide sequence ID" value="NZ_BMJO01000007.1"/>
</dbReference>
<feature type="transmembrane region" description="Helical" evidence="2">
    <location>
        <begin position="65"/>
        <end position="87"/>
    </location>
</feature>
<feature type="coiled-coil region" evidence="1">
    <location>
        <begin position="120"/>
        <end position="154"/>
    </location>
</feature>
<protein>
    <submittedName>
        <fullName evidence="4">Uncharacterized protein</fullName>
    </submittedName>
</protein>
<dbReference type="Proteomes" id="UP000295684">
    <property type="component" value="Unassembled WGS sequence"/>
</dbReference>
<evidence type="ECO:0000313" key="4">
    <source>
        <dbReference type="EMBL" id="TCO20767.1"/>
    </source>
</evidence>
<gene>
    <name evidence="4" type="ORF">EV200_108208</name>
    <name evidence="3" type="ORF">GCM10011413_38250</name>
</gene>
<comment type="caution">
    <text evidence="4">The sequence shown here is derived from an EMBL/GenBank/DDBJ whole genome shotgun (WGS) entry which is preliminary data.</text>
</comment>
<dbReference type="EMBL" id="SLWO01000008">
    <property type="protein sequence ID" value="TCO20767.1"/>
    <property type="molecule type" value="Genomic_DNA"/>
</dbReference>
<dbReference type="OrthoDB" id="1332755at2"/>
<dbReference type="EMBL" id="BMJO01000007">
    <property type="protein sequence ID" value="GGE67937.1"/>
    <property type="molecule type" value="Genomic_DNA"/>
</dbReference>
<dbReference type="Proteomes" id="UP000622648">
    <property type="component" value="Unassembled WGS sequence"/>
</dbReference>
<feature type="transmembrane region" description="Helical" evidence="2">
    <location>
        <begin position="21"/>
        <end position="43"/>
    </location>
</feature>
<organism evidence="4 5">
    <name type="scientific">Pedobacter psychrotolerans</name>
    <dbReference type="NCBI Taxonomy" id="1843235"/>
    <lineage>
        <taxon>Bacteria</taxon>
        <taxon>Pseudomonadati</taxon>
        <taxon>Bacteroidota</taxon>
        <taxon>Sphingobacteriia</taxon>
        <taxon>Sphingobacteriales</taxon>
        <taxon>Sphingobacteriaceae</taxon>
        <taxon>Pedobacter</taxon>
    </lineage>
</organism>
<evidence type="ECO:0000313" key="6">
    <source>
        <dbReference type="Proteomes" id="UP000622648"/>
    </source>
</evidence>
<keyword evidence="6" id="KW-1185">Reference proteome</keyword>
<keyword evidence="2" id="KW-1133">Transmembrane helix</keyword>
<reference evidence="4 5" key="3">
    <citation type="submission" date="2019-03" db="EMBL/GenBank/DDBJ databases">
        <title>Genomic Encyclopedia of Type Strains, Phase IV (KMG-IV): sequencing the most valuable type-strain genomes for metagenomic binning, comparative biology and taxonomic classification.</title>
        <authorList>
            <person name="Goeker M."/>
        </authorList>
    </citation>
    <scope>NUCLEOTIDE SEQUENCE [LARGE SCALE GENOMIC DNA]</scope>
    <source>
        <strain evidence="4 5">DSM 103236</strain>
    </source>
</reference>
<reference evidence="3" key="1">
    <citation type="journal article" date="2014" name="Int. J. Syst. Evol. Microbiol.">
        <title>Complete genome of a new Firmicutes species belonging to the dominant human colonic microbiota ('Ruminococcus bicirculans') reveals two chromosomes and a selective capacity to utilize plant glucans.</title>
        <authorList>
            <consortium name="NISC Comparative Sequencing Program"/>
            <person name="Wegmann U."/>
            <person name="Louis P."/>
            <person name="Goesmann A."/>
            <person name="Henrissat B."/>
            <person name="Duncan S.H."/>
            <person name="Flint H.J."/>
        </authorList>
    </citation>
    <scope>NUCLEOTIDE SEQUENCE</scope>
    <source>
        <strain evidence="3">CGMCC 1.15644</strain>
    </source>
</reference>
<sequence>MVKDTLNSMLENIKERTTNPFLGTLIVVWVIKNWTLVYSLFYFDSAFKLEDRLNYISHYFSDHSFAWNMVYVILITLAVLILTYILLSISRLVTDTQERIIVPMISKWTDKSSVVLKTEYIKLQEVIKLLEVRLEEERQAKSLIQNERDLLDKKVLELGSSINQDEYYESQIPEPDQVIHNTVDNAFSRVGNKALNEWGKESFNNTINRILNGYVLSSDTEDVKTLLREFLIMSDGGDTYKLTDRGMNFLTYWNEISANHVDEELPF</sequence>
<accession>A0A4R2H5E2</accession>
<evidence type="ECO:0000313" key="3">
    <source>
        <dbReference type="EMBL" id="GGE67937.1"/>
    </source>
</evidence>
<dbReference type="AlphaFoldDB" id="A0A4R2H5E2"/>
<reference evidence="3" key="4">
    <citation type="submission" date="2024-05" db="EMBL/GenBank/DDBJ databases">
        <authorList>
            <person name="Sun Q."/>
            <person name="Zhou Y."/>
        </authorList>
    </citation>
    <scope>NUCLEOTIDE SEQUENCE</scope>
    <source>
        <strain evidence="3">CGMCC 1.15644</strain>
    </source>
</reference>
<evidence type="ECO:0000256" key="2">
    <source>
        <dbReference type="SAM" id="Phobius"/>
    </source>
</evidence>
<reference evidence="6" key="2">
    <citation type="journal article" date="2019" name="Int. J. Syst. Evol. Microbiol.">
        <title>The Global Catalogue of Microorganisms (GCM) 10K type strain sequencing project: providing services to taxonomists for standard genome sequencing and annotation.</title>
        <authorList>
            <consortium name="The Broad Institute Genomics Platform"/>
            <consortium name="The Broad Institute Genome Sequencing Center for Infectious Disease"/>
            <person name="Wu L."/>
            <person name="Ma J."/>
        </authorList>
    </citation>
    <scope>NUCLEOTIDE SEQUENCE [LARGE SCALE GENOMIC DNA]</scope>
    <source>
        <strain evidence="6">CGMCC 1.15644</strain>
    </source>
</reference>
<keyword evidence="2" id="KW-0812">Transmembrane</keyword>
<name>A0A4R2H5E2_9SPHI</name>
<keyword evidence="1" id="KW-0175">Coiled coil</keyword>
<evidence type="ECO:0000313" key="5">
    <source>
        <dbReference type="Proteomes" id="UP000295684"/>
    </source>
</evidence>